<dbReference type="OrthoDB" id="1909991at2"/>
<feature type="signal peptide" evidence="1">
    <location>
        <begin position="1"/>
        <end position="22"/>
    </location>
</feature>
<proteinExistence type="predicted"/>
<organism evidence="2 3">
    <name type="scientific">Halobacillus litoralis</name>
    <dbReference type="NCBI Taxonomy" id="45668"/>
    <lineage>
        <taxon>Bacteria</taxon>
        <taxon>Bacillati</taxon>
        <taxon>Bacillota</taxon>
        <taxon>Bacilli</taxon>
        <taxon>Bacillales</taxon>
        <taxon>Bacillaceae</taxon>
        <taxon>Halobacillus</taxon>
    </lineage>
</organism>
<feature type="chain" id="PRO_5038417163" evidence="1">
    <location>
        <begin position="23"/>
        <end position="126"/>
    </location>
</feature>
<dbReference type="EMBL" id="WMFA01000002">
    <property type="protein sequence ID" value="MYL70558.1"/>
    <property type="molecule type" value="Genomic_DNA"/>
</dbReference>
<gene>
    <name evidence="2" type="ORF">GLW00_06845</name>
</gene>
<keyword evidence="1" id="KW-0732">Signal</keyword>
<name>A0A845F9Q1_9BACI</name>
<protein>
    <submittedName>
        <fullName evidence="2">Uncharacterized protein</fullName>
    </submittedName>
</protein>
<dbReference type="Proteomes" id="UP000450457">
    <property type="component" value="Unassembled WGS sequence"/>
</dbReference>
<comment type="caution">
    <text evidence="2">The sequence shown here is derived from an EMBL/GenBank/DDBJ whole genome shotgun (WGS) entry which is preliminary data.</text>
</comment>
<dbReference type="RefSeq" id="WP_160912492.1">
    <property type="nucleotide sequence ID" value="NZ_WMFA01000002.1"/>
</dbReference>
<reference evidence="2 3" key="1">
    <citation type="submission" date="2019-11" db="EMBL/GenBank/DDBJ databases">
        <title>Genome sequences of 17 halophilic strains isolated from different environments.</title>
        <authorList>
            <person name="Furrow R.E."/>
        </authorList>
    </citation>
    <scope>NUCLEOTIDE SEQUENCE [LARGE SCALE GENOMIC DNA]</scope>
    <source>
        <strain evidence="2 3">SL-4</strain>
    </source>
</reference>
<evidence type="ECO:0000313" key="3">
    <source>
        <dbReference type="Proteomes" id="UP000450457"/>
    </source>
</evidence>
<accession>A0A845F9Q1</accession>
<sequence>MNLSRILLLLGFLSLLLTGCNSSINESETIGNPTPEDFLKNEDADIVLLGGNVYSNAQDVDWVEELDYKLGEQIGEVTKQTDQASNFTNGTANKLPVGVKIYETNTQVNIAIVNDKHIPYLKMIEG</sequence>
<evidence type="ECO:0000313" key="2">
    <source>
        <dbReference type="EMBL" id="MYL70558.1"/>
    </source>
</evidence>
<evidence type="ECO:0000256" key="1">
    <source>
        <dbReference type="SAM" id="SignalP"/>
    </source>
</evidence>
<dbReference type="PROSITE" id="PS51257">
    <property type="entry name" value="PROKAR_LIPOPROTEIN"/>
    <property type="match status" value="1"/>
</dbReference>
<dbReference type="AlphaFoldDB" id="A0A845F9Q1"/>
<dbReference type="GeneID" id="78006700"/>